<evidence type="ECO:0000313" key="2">
    <source>
        <dbReference type="RefSeq" id="XP_032814840.1"/>
    </source>
</evidence>
<dbReference type="KEGG" id="pmrn:116944957"/>
<dbReference type="CTD" id="55732"/>
<dbReference type="RefSeq" id="XP_032814840.1">
    <property type="nucleotide sequence ID" value="XM_032958949.1"/>
</dbReference>
<proteinExistence type="predicted"/>
<name>A0AAJ7TBK7_PETMA</name>
<sequence length="923" mass="103604">MFYRVMSQSSQTSLLEEVSQWNADTCQEQMETVLPKLLCLYSEENSFMKIKVLKVLTNHFLPHIPLSDVEPKLFSKVLPGVREIVDDFIEELTSQGAELSSQNIELKTLLRNILQALVSIVECLGACIRQVISGDNALYLEAMHSLPSSVLHILKSTFQHCKNSEAVYGCKLQRVADLLQAVFKETYSLQKLFLEMIDRVVINPESSQQDVTDLIAVIHGVLEICTVIANMDHALQANTWKFVVKQSMKHRVYIEAQLNHRDIVKGLCDDLVFNFNACLQRSEQIQQSTNQQTTMTEQRIFTRTVKLCRFFANTLIHFIKEFKEYLGTCCKDLYDLYLQLHSKMPPSVTAPSMADAHMQELRGSVLVCAHPLLSELIGCLRFAEVVLSETRADISQECYLPHCLLLMGVMDMLPSQTEDVLEIWCSGSEDTEKPPRHGLFKAVFTALGACHVELALPVLLPGVMRNGNPLAYISLYEYVCTHLCAFITSLPAKHFGKLECCLLEAVLGTDVMSALLAVDSWCFLARYGSAELCAHHVNILTGLVERCPEQTWRGSCLFLLLRRLLFFMAPDHQAEFLVRLPPGEPASLPVWQHLSVRALASALQESATSELLTASTQQCWNSVSSPQQRSDLNTALSCLLHLCQDADLSPEDLEKSSLLPLVSQLWEITVATQVVAVHSVGQRACLLLALCAVLIQSLEDNIIIQIVNFLELLMSMKPAVCLKLAALDFLGTLGNKVIPPEHQSKVLNKLPALFSSMLADSHWMVHHRALQAFTQFAEETSHEFVVPLCLGTEEIKSQVVRYLNKETVSAQSTESQVQYLKQEQLVLEEWHTQSSVPVNVHQRAPSPSVEAPAKRARMEDTNADSESVQLALTQVLGEVECGLDRLSRLLQQRVPPDWLDERLQNLEAKILRLRASERFSCSQ</sequence>
<dbReference type="InterPro" id="IPR016024">
    <property type="entry name" value="ARM-type_fold"/>
</dbReference>
<dbReference type="AlphaFoldDB" id="A0AAJ7TBK7"/>
<dbReference type="Proteomes" id="UP001318040">
    <property type="component" value="Chromosome 22"/>
</dbReference>
<evidence type="ECO:0000313" key="1">
    <source>
        <dbReference type="Proteomes" id="UP001318040"/>
    </source>
</evidence>
<dbReference type="SUPFAM" id="SSF48371">
    <property type="entry name" value="ARM repeat"/>
    <property type="match status" value="1"/>
</dbReference>
<accession>A0AAJ7TBK7</accession>
<organism evidence="1 2">
    <name type="scientific">Petromyzon marinus</name>
    <name type="common">Sea lamprey</name>
    <dbReference type="NCBI Taxonomy" id="7757"/>
    <lineage>
        <taxon>Eukaryota</taxon>
        <taxon>Metazoa</taxon>
        <taxon>Chordata</taxon>
        <taxon>Craniata</taxon>
        <taxon>Vertebrata</taxon>
        <taxon>Cyclostomata</taxon>
        <taxon>Hyperoartia</taxon>
        <taxon>Petromyzontiformes</taxon>
        <taxon>Petromyzontidae</taxon>
        <taxon>Petromyzon</taxon>
    </lineage>
</organism>
<protein>
    <submittedName>
        <fullName evidence="2">Uncharacterized protein C1orf112 homolog isoform X1</fullName>
    </submittedName>
</protein>
<keyword evidence="1" id="KW-1185">Reference proteome</keyword>
<dbReference type="PANTHER" id="PTHR16071:SF2">
    <property type="entry name" value="FIGNL1-INTERACTING REGULATOR OF RECOMBINATION AND MITOSIS"/>
    <property type="match status" value="1"/>
</dbReference>
<reference evidence="2" key="1">
    <citation type="submission" date="2025-08" db="UniProtKB">
        <authorList>
            <consortium name="RefSeq"/>
        </authorList>
    </citation>
    <scope>IDENTIFICATION</scope>
    <source>
        <tissue evidence="2">Sperm</tissue>
    </source>
</reference>
<dbReference type="InterPro" id="IPR027902">
    <property type="entry name" value="DUF4487"/>
</dbReference>
<dbReference type="PANTHER" id="PTHR16071">
    <property type="entry name" value="CHROMOSOME 1 OPEN READING FRAME 112"/>
    <property type="match status" value="1"/>
</dbReference>
<gene>
    <name evidence="2" type="primary">C22H1orf112</name>
</gene>
<dbReference type="Pfam" id="PF14868">
    <property type="entry name" value="DUF4487"/>
    <property type="match status" value="1"/>
</dbReference>